<dbReference type="RefSeq" id="WP_319952165.1">
    <property type="nucleotide sequence ID" value="NZ_JAXAVX010000001.1"/>
</dbReference>
<evidence type="ECO:0000256" key="3">
    <source>
        <dbReference type="ARBA" id="ARBA00022475"/>
    </source>
</evidence>
<feature type="transmembrane region" description="Helical" evidence="7">
    <location>
        <begin position="330"/>
        <end position="351"/>
    </location>
</feature>
<evidence type="ECO:0000256" key="5">
    <source>
        <dbReference type="ARBA" id="ARBA00022989"/>
    </source>
</evidence>
<keyword evidence="9" id="KW-1185">Reference proteome</keyword>
<gene>
    <name evidence="8" type="ORF">SK069_00270</name>
</gene>
<evidence type="ECO:0000256" key="6">
    <source>
        <dbReference type="ARBA" id="ARBA00023136"/>
    </source>
</evidence>
<feature type="transmembrane region" description="Helical" evidence="7">
    <location>
        <begin position="425"/>
        <end position="442"/>
    </location>
</feature>
<keyword evidence="5 7" id="KW-1133">Transmembrane helix</keyword>
<feature type="transmembrane region" description="Helical" evidence="7">
    <location>
        <begin position="98"/>
        <end position="117"/>
    </location>
</feature>
<accession>A0ABU4VDY5</accession>
<feature type="transmembrane region" description="Helical" evidence="7">
    <location>
        <begin position="180"/>
        <end position="200"/>
    </location>
</feature>
<keyword evidence="6 7" id="KW-0472">Membrane</keyword>
<feature type="transmembrane region" description="Helical" evidence="7">
    <location>
        <begin position="123"/>
        <end position="144"/>
    </location>
</feature>
<dbReference type="InterPro" id="IPR050833">
    <property type="entry name" value="Poly_Biosynth_Transport"/>
</dbReference>
<protein>
    <submittedName>
        <fullName evidence="8">Oligosaccharide flippase family protein</fullName>
    </submittedName>
</protein>
<dbReference type="Proteomes" id="UP001277761">
    <property type="component" value="Unassembled WGS sequence"/>
</dbReference>
<comment type="similarity">
    <text evidence="2">Belongs to the polysaccharide synthase family.</text>
</comment>
<feature type="transmembrane region" description="Helical" evidence="7">
    <location>
        <begin position="363"/>
        <end position="387"/>
    </location>
</feature>
<dbReference type="Pfam" id="PF13440">
    <property type="entry name" value="Polysacc_synt_3"/>
    <property type="match status" value="1"/>
</dbReference>
<keyword evidence="3" id="KW-1003">Cell membrane</keyword>
<feature type="transmembrane region" description="Helical" evidence="7">
    <location>
        <begin position="299"/>
        <end position="318"/>
    </location>
</feature>
<comment type="subcellular location">
    <subcellularLocation>
        <location evidence="1">Cell membrane</location>
        <topology evidence="1">Multi-pass membrane protein</topology>
    </subcellularLocation>
</comment>
<evidence type="ECO:0000256" key="1">
    <source>
        <dbReference type="ARBA" id="ARBA00004651"/>
    </source>
</evidence>
<dbReference type="PANTHER" id="PTHR30250">
    <property type="entry name" value="PST FAMILY PREDICTED COLANIC ACID TRANSPORTER"/>
    <property type="match status" value="1"/>
</dbReference>
<evidence type="ECO:0000313" key="9">
    <source>
        <dbReference type="Proteomes" id="UP001277761"/>
    </source>
</evidence>
<dbReference type="PANTHER" id="PTHR30250:SF10">
    <property type="entry name" value="LIPOPOLYSACCHARIDE BIOSYNTHESIS PROTEIN WZXC"/>
    <property type="match status" value="1"/>
</dbReference>
<evidence type="ECO:0000313" key="8">
    <source>
        <dbReference type="EMBL" id="MDX8150012.1"/>
    </source>
</evidence>
<feature type="transmembrane region" description="Helical" evidence="7">
    <location>
        <begin position="21"/>
        <end position="45"/>
    </location>
</feature>
<reference evidence="8 9" key="1">
    <citation type="submission" date="2023-11" db="EMBL/GenBank/DDBJ databases">
        <authorList>
            <person name="Xu M."/>
            <person name="Jiang T."/>
        </authorList>
    </citation>
    <scope>NUCLEOTIDE SEQUENCE [LARGE SCALE GENOMIC DNA]</scope>
    <source>
        <strain evidence="8 9">SD</strain>
    </source>
</reference>
<comment type="caution">
    <text evidence="8">The sequence shown here is derived from an EMBL/GenBank/DDBJ whole genome shotgun (WGS) entry which is preliminary data.</text>
</comment>
<keyword evidence="4 7" id="KW-0812">Transmembrane</keyword>
<evidence type="ECO:0000256" key="2">
    <source>
        <dbReference type="ARBA" id="ARBA00007430"/>
    </source>
</evidence>
<organism evidence="8 9">
    <name type="scientific">Patulibacter brassicae</name>
    <dbReference type="NCBI Taxonomy" id="1705717"/>
    <lineage>
        <taxon>Bacteria</taxon>
        <taxon>Bacillati</taxon>
        <taxon>Actinomycetota</taxon>
        <taxon>Thermoleophilia</taxon>
        <taxon>Solirubrobacterales</taxon>
        <taxon>Patulibacteraceae</taxon>
        <taxon>Patulibacter</taxon>
    </lineage>
</organism>
<proteinExistence type="inferred from homology"/>
<feature type="transmembrane region" description="Helical" evidence="7">
    <location>
        <begin position="51"/>
        <end position="77"/>
    </location>
</feature>
<feature type="transmembrane region" description="Helical" evidence="7">
    <location>
        <begin position="448"/>
        <end position="469"/>
    </location>
</feature>
<feature type="transmembrane region" description="Helical" evidence="7">
    <location>
        <begin position="245"/>
        <end position="264"/>
    </location>
</feature>
<evidence type="ECO:0000256" key="7">
    <source>
        <dbReference type="SAM" id="Phobius"/>
    </source>
</evidence>
<feature type="transmembrane region" description="Helical" evidence="7">
    <location>
        <begin position="220"/>
        <end position="239"/>
    </location>
</feature>
<sequence>MTAERPTSPPRTLRTAMTRGVAWNAAFQAFATVVQMARGVLIAALVSPEEYGLWGGVLAVIGAAGVLKQIGIVEAYLADDDPDEHRSFRAAFTLELGVNALLTVAIVVAAPLMAIVYGDVEMLWLLLSTTLMAPAIVLQSGMWPLMKALQFGRLRLLQTIEPLLGTAVMVALAIAGLGAWSLVIGGAVGAWATALLAVRVCPSPLRPTRDVAHLRARLRISAPVAVATGSAAAVLLGSIVAAELLVGTAAVGAITLASTIAIAAQRLDSAVGDAVLPAISRRRDDIPLLREAFGKANRLSLLWAGPVGAVCALFPEWLVHTVLGERWAPMIPVLRWFGIAIVLGHVGVNLWQFLLVRGRARALIGLSLVQVGSFVCFIVPLLAWRGVDGYGEALALAAAAALVARAWIARTLFPGLSMTDHSLRALGPTLLATAGALLLAGLDVPVEARIAAFAAIVVAAVALLERALVREAAGYLLGRRAAA</sequence>
<name>A0ABU4VDY5_9ACTN</name>
<dbReference type="EMBL" id="JAXAVX010000001">
    <property type="protein sequence ID" value="MDX8150012.1"/>
    <property type="molecule type" value="Genomic_DNA"/>
</dbReference>
<feature type="transmembrane region" description="Helical" evidence="7">
    <location>
        <begin position="393"/>
        <end position="413"/>
    </location>
</feature>
<evidence type="ECO:0000256" key="4">
    <source>
        <dbReference type="ARBA" id="ARBA00022692"/>
    </source>
</evidence>